<organism evidence="2 3">
    <name type="scientific">Rivihabitans pingtungensis</name>
    <dbReference type="NCBI Taxonomy" id="1054498"/>
    <lineage>
        <taxon>Bacteria</taxon>
        <taxon>Pseudomonadati</taxon>
        <taxon>Pseudomonadota</taxon>
        <taxon>Betaproteobacteria</taxon>
        <taxon>Neisseriales</taxon>
        <taxon>Aquaspirillaceae</taxon>
        <taxon>Rivihabitans</taxon>
    </lineage>
</organism>
<proteinExistence type="inferred from homology"/>
<name>A0A318KNM6_9NEIS</name>
<dbReference type="InterPro" id="IPR015867">
    <property type="entry name" value="N-reg_PII/ATP_PRibTrfase_C"/>
</dbReference>
<protein>
    <submittedName>
        <fullName evidence="2">Uncharacterized protein involved in tolerance to divalent cations</fullName>
    </submittedName>
</protein>
<dbReference type="InterPro" id="IPR011322">
    <property type="entry name" value="N-reg_PII-like_a/b"/>
</dbReference>
<dbReference type="InterPro" id="IPR004323">
    <property type="entry name" value="Ion_tolerance_CutA"/>
</dbReference>
<dbReference type="Pfam" id="PF03091">
    <property type="entry name" value="CutA1"/>
    <property type="match status" value="1"/>
</dbReference>
<dbReference type="AlphaFoldDB" id="A0A318KNM6"/>
<dbReference type="RefSeq" id="WP_110390676.1">
    <property type="nucleotide sequence ID" value="NZ_CALCOA010000162.1"/>
</dbReference>
<accession>A0A318KNM6</accession>
<dbReference type="SUPFAM" id="SSF54913">
    <property type="entry name" value="GlnB-like"/>
    <property type="match status" value="1"/>
</dbReference>
<dbReference type="GO" id="GO:0005507">
    <property type="term" value="F:copper ion binding"/>
    <property type="evidence" value="ECO:0007669"/>
    <property type="project" value="TreeGrafter"/>
</dbReference>
<evidence type="ECO:0000313" key="2">
    <source>
        <dbReference type="EMBL" id="PXX79230.1"/>
    </source>
</evidence>
<dbReference type="PANTHER" id="PTHR23419">
    <property type="entry name" value="DIVALENT CATION TOLERANCE CUTA-RELATED"/>
    <property type="match status" value="1"/>
</dbReference>
<reference evidence="2 3" key="1">
    <citation type="submission" date="2018-05" db="EMBL/GenBank/DDBJ databases">
        <title>Genomic Encyclopedia of Type Strains, Phase IV (KMG-IV): sequencing the most valuable type-strain genomes for metagenomic binning, comparative biology and taxonomic classification.</title>
        <authorList>
            <person name="Goeker M."/>
        </authorList>
    </citation>
    <scope>NUCLEOTIDE SEQUENCE [LARGE SCALE GENOMIC DNA]</scope>
    <source>
        <strain evidence="2 3">DSM 29661</strain>
    </source>
</reference>
<keyword evidence="3" id="KW-1185">Reference proteome</keyword>
<sequence>MSEKIVLLLCNAPTACAADLARAVVGERLAACVNLLPEVQSVYHWQGQLEEARETPLLCKTTASAAPALMARLAQLHPYDVPEILSWPIADGLPSYLSWVAGEVISSPCERKTV</sequence>
<gene>
    <name evidence="2" type="ORF">DFR34_108126</name>
</gene>
<dbReference type="Gene3D" id="3.30.70.120">
    <property type="match status" value="1"/>
</dbReference>
<dbReference type="EMBL" id="QJKI01000008">
    <property type="protein sequence ID" value="PXX79230.1"/>
    <property type="molecule type" value="Genomic_DNA"/>
</dbReference>
<dbReference type="GO" id="GO:0010038">
    <property type="term" value="P:response to metal ion"/>
    <property type="evidence" value="ECO:0007669"/>
    <property type="project" value="InterPro"/>
</dbReference>
<evidence type="ECO:0000256" key="1">
    <source>
        <dbReference type="ARBA" id="ARBA00010169"/>
    </source>
</evidence>
<dbReference type="OrthoDB" id="37622at2"/>
<dbReference type="Proteomes" id="UP000247555">
    <property type="component" value="Unassembled WGS sequence"/>
</dbReference>
<evidence type="ECO:0000313" key="3">
    <source>
        <dbReference type="Proteomes" id="UP000247555"/>
    </source>
</evidence>
<dbReference type="PANTHER" id="PTHR23419:SF8">
    <property type="entry name" value="FI09726P"/>
    <property type="match status" value="1"/>
</dbReference>
<comment type="caution">
    <text evidence="2">The sequence shown here is derived from an EMBL/GenBank/DDBJ whole genome shotgun (WGS) entry which is preliminary data.</text>
</comment>
<comment type="similarity">
    <text evidence="1">Belongs to the CutA family.</text>
</comment>